<dbReference type="Proteomes" id="UP000214720">
    <property type="component" value="Unassembled WGS sequence"/>
</dbReference>
<organism evidence="1 2">
    <name type="scientific">Caballeronia sordidicola</name>
    <name type="common">Burkholderia sordidicola</name>
    <dbReference type="NCBI Taxonomy" id="196367"/>
    <lineage>
        <taxon>Bacteria</taxon>
        <taxon>Pseudomonadati</taxon>
        <taxon>Pseudomonadota</taxon>
        <taxon>Betaproteobacteria</taxon>
        <taxon>Burkholderiales</taxon>
        <taxon>Burkholderiaceae</taxon>
        <taxon>Caballeronia</taxon>
    </lineage>
</organism>
<dbReference type="AlphaFoldDB" id="A0A226X230"/>
<evidence type="ECO:0000313" key="2">
    <source>
        <dbReference type="Proteomes" id="UP000214720"/>
    </source>
</evidence>
<comment type="caution">
    <text evidence="1">The sequence shown here is derived from an EMBL/GenBank/DDBJ whole genome shotgun (WGS) entry which is preliminary data.</text>
</comment>
<sequence length="44" mass="4957">MLRVSNNLINKERFEFSNEINGMAVFPLAELKPAISKINGPQQP</sequence>
<proteinExistence type="predicted"/>
<protein>
    <submittedName>
        <fullName evidence="1">Uncharacterized protein</fullName>
    </submittedName>
</protein>
<gene>
    <name evidence="1" type="ORF">BSU04_16715</name>
</gene>
<name>A0A226X230_CABSO</name>
<evidence type="ECO:0000313" key="1">
    <source>
        <dbReference type="EMBL" id="OXC77484.1"/>
    </source>
</evidence>
<reference evidence="2" key="1">
    <citation type="submission" date="2017-01" db="EMBL/GenBank/DDBJ databases">
        <title>Genome Analysis of Deinococcus marmoris KOPRI26562.</title>
        <authorList>
            <person name="Kim J.H."/>
            <person name="Oh H.-M."/>
        </authorList>
    </citation>
    <scope>NUCLEOTIDE SEQUENCE [LARGE SCALE GENOMIC DNA]</scope>
    <source>
        <strain evidence="2">PAMC 26633</strain>
    </source>
</reference>
<dbReference type="EMBL" id="MTHB01000105">
    <property type="protein sequence ID" value="OXC77484.1"/>
    <property type="molecule type" value="Genomic_DNA"/>
</dbReference>
<accession>A0A226X230</accession>